<dbReference type="Gene3D" id="2.170.210.20">
    <property type="entry name" value="Spindle assembly abnormal protein 6, N-terminal domain"/>
    <property type="match status" value="1"/>
</dbReference>
<dbReference type="AlphaFoldDB" id="A2EU61"/>
<feature type="domain" description="Spindle assembly abnormal protein 6 N-terminal" evidence="1">
    <location>
        <begin position="21"/>
        <end position="149"/>
    </location>
</feature>
<dbReference type="Proteomes" id="UP000001542">
    <property type="component" value="Unassembled WGS sequence"/>
</dbReference>
<sequence>MVEEEKQFILDSHEEEGLKLIDSDVVKTLDSSKGNKTSAHKLCLNFYANIIGTQTTKFELEIMDDTDIFYHYIFKLSMDEYPNYMQNNDLSVNDYQRFVEIVRQYIKESQAGSETSKMIVNHDPERDVLIMSIQQKRKFNFAEVIRFELVKPPKSFTKRCAQARYNIMRKELTNVSNTLENTRENVKARSVSLRRILDAKIAKDKGNK</sequence>
<gene>
    <name evidence="2" type="ORF">TVAG_454480</name>
</gene>
<name>A2EU61_TRIV3</name>
<dbReference type="RefSeq" id="XP_001316032.1">
    <property type="nucleotide sequence ID" value="XM_001315997.1"/>
</dbReference>
<accession>A2EU61</accession>
<dbReference type="InterPro" id="IPR032396">
    <property type="entry name" value="SAS-6_N"/>
</dbReference>
<dbReference type="KEGG" id="tva:4761657"/>
<evidence type="ECO:0000313" key="3">
    <source>
        <dbReference type="Proteomes" id="UP000001542"/>
    </source>
</evidence>
<evidence type="ECO:0000313" key="2">
    <source>
        <dbReference type="EMBL" id="EAY03809.1"/>
    </source>
</evidence>
<reference evidence="2" key="1">
    <citation type="submission" date="2006-10" db="EMBL/GenBank/DDBJ databases">
        <authorList>
            <person name="Amadeo P."/>
            <person name="Zhao Q."/>
            <person name="Wortman J."/>
            <person name="Fraser-Liggett C."/>
            <person name="Carlton J."/>
        </authorList>
    </citation>
    <scope>NUCLEOTIDE SEQUENCE</scope>
    <source>
        <strain evidence="2">G3</strain>
    </source>
</reference>
<organism evidence="2 3">
    <name type="scientific">Trichomonas vaginalis (strain ATCC PRA-98 / G3)</name>
    <dbReference type="NCBI Taxonomy" id="412133"/>
    <lineage>
        <taxon>Eukaryota</taxon>
        <taxon>Metamonada</taxon>
        <taxon>Parabasalia</taxon>
        <taxon>Trichomonadida</taxon>
        <taxon>Trichomonadidae</taxon>
        <taxon>Trichomonas</taxon>
    </lineage>
</organism>
<dbReference type="EMBL" id="DS113493">
    <property type="protein sequence ID" value="EAY03809.1"/>
    <property type="molecule type" value="Genomic_DNA"/>
</dbReference>
<dbReference type="VEuPathDB" id="TrichDB:TVAG_454480"/>
<evidence type="ECO:0000259" key="1">
    <source>
        <dbReference type="Pfam" id="PF16531"/>
    </source>
</evidence>
<dbReference type="Pfam" id="PF16531">
    <property type="entry name" value="SAS-6_N"/>
    <property type="match status" value="1"/>
</dbReference>
<protein>
    <recommendedName>
        <fullName evidence="1">Spindle assembly abnormal protein 6 N-terminal domain-containing protein</fullName>
    </recommendedName>
</protein>
<dbReference type="InterPro" id="IPR038558">
    <property type="entry name" value="SAS-6_N_sf"/>
</dbReference>
<proteinExistence type="predicted"/>
<keyword evidence="3" id="KW-1185">Reference proteome</keyword>
<dbReference type="VEuPathDB" id="TrichDB:TVAGG3_0231530"/>
<dbReference type="InParanoid" id="A2EU61"/>
<reference evidence="2" key="2">
    <citation type="journal article" date="2007" name="Science">
        <title>Draft genome sequence of the sexually transmitted pathogen Trichomonas vaginalis.</title>
        <authorList>
            <person name="Carlton J.M."/>
            <person name="Hirt R.P."/>
            <person name="Silva J.C."/>
            <person name="Delcher A.L."/>
            <person name="Schatz M."/>
            <person name="Zhao Q."/>
            <person name="Wortman J.R."/>
            <person name="Bidwell S.L."/>
            <person name="Alsmark U.C.M."/>
            <person name="Besteiro S."/>
            <person name="Sicheritz-Ponten T."/>
            <person name="Noel C.J."/>
            <person name="Dacks J.B."/>
            <person name="Foster P.G."/>
            <person name="Simillion C."/>
            <person name="Van de Peer Y."/>
            <person name="Miranda-Saavedra D."/>
            <person name="Barton G.J."/>
            <person name="Westrop G.D."/>
            <person name="Mueller S."/>
            <person name="Dessi D."/>
            <person name="Fiori P.L."/>
            <person name="Ren Q."/>
            <person name="Paulsen I."/>
            <person name="Zhang H."/>
            <person name="Bastida-Corcuera F.D."/>
            <person name="Simoes-Barbosa A."/>
            <person name="Brown M.T."/>
            <person name="Hayes R.D."/>
            <person name="Mukherjee M."/>
            <person name="Okumura C.Y."/>
            <person name="Schneider R."/>
            <person name="Smith A.J."/>
            <person name="Vanacova S."/>
            <person name="Villalvazo M."/>
            <person name="Haas B.J."/>
            <person name="Pertea M."/>
            <person name="Feldblyum T.V."/>
            <person name="Utterback T.R."/>
            <person name="Shu C.L."/>
            <person name="Osoegawa K."/>
            <person name="de Jong P.J."/>
            <person name="Hrdy I."/>
            <person name="Horvathova L."/>
            <person name="Zubacova Z."/>
            <person name="Dolezal P."/>
            <person name="Malik S.B."/>
            <person name="Logsdon J.M. Jr."/>
            <person name="Henze K."/>
            <person name="Gupta A."/>
            <person name="Wang C.C."/>
            <person name="Dunne R.L."/>
            <person name="Upcroft J.A."/>
            <person name="Upcroft P."/>
            <person name="White O."/>
            <person name="Salzberg S.L."/>
            <person name="Tang P."/>
            <person name="Chiu C.-H."/>
            <person name="Lee Y.-S."/>
            <person name="Embley T.M."/>
            <person name="Coombs G.H."/>
            <person name="Mottram J.C."/>
            <person name="Tachezy J."/>
            <person name="Fraser-Liggett C.M."/>
            <person name="Johnson P.J."/>
        </authorList>
    </citation>
    <scope>NUCLEOTIDE SEQUENCE [LARGE SCALE GENOMIC DNA]</scope>
    <source>
        <strain evidence="2">G3</strain>
    </source>
</reference>